<sequence length="319" mass="35940">MEDLEEWEVLPEDGFLEIHDDDGKKIYSRKYKSATTSQSIFKNYFICPSPTRSSKFVETTTEKKAARVPNQLVPVPIQLDEPAVQMPQDQGLKQVIQAKPIDTTSIIRPSAMPEMIKSPKIITGEADQDLISQVFFKKMKETELFVDMKMDSSSPKSNNNSTTPRGIKPQIDAGPFQFEEKAEALETTKISSPRKKADRMIDKENNNIMDAADIMTRKEVNWEENSGGPNILKWSLTGIGAICSFGIATVCILVFGGFKKNKQHQQQHNQKLQFHIYTKDKRLKQVVHHATKLNEAISAVRGVPITRAHITVGGYYDAL</sequence>
<evidence type="ECO:0000313" key="4">
    <source>
        <dbReference type="EMBL" id="KAL3534098.1"/>
    </source>
</evidence>
<feature type="region of interest" description="Disordered" evidence="1">
    <location>
        <begin position="150"/>
        <end position="170"/>
    </location>
</feature>
<protein>
    <recommendedName>
        <fullName evidence="3">DUF6821 domain-containing protein</fullName>
    </recommendedName>
</protein>
<organism evidence="4 5">
    <name type="scientific">Cinchona calisaya</name>
    <dbReference type="NCBI Taxonomy" id="153742"/>
    <lineage>
        <taxon>Eukaryota</taxon>
        <taxon>Viridiplantae</taxon>
        <taxon>Streptophyta</taxon>
        <taxon>Embryophyta</taxon>
        <taxon>Tracheophyta</taxon>
        <taxon>Spermatophyta</taxon>
        <taxon>Magnoliopsida</taxon>
        <taxon>eudicotyledons</taxon>
        <taxon>Gunneridae</taxon>
        <taxon>Pentapetalae</taxon>
        <taxon>asterids</taxon>
        <taxon>lamiids</taxon>
        <taxon>Gentianales</taxon>
        <taxon>Rubiaceae</taxon>
        <taxon>Cinchonoideae</taxon>
        <taxon>Cinchoneae</taxon>
        <taxon>Cinchona</taxon>
    </lineage>
</organism>
<dbReference type="PANTHER" id="PTHR33646:SF2">
    <property type="entry name" value="F20H23.8 PROTEIN"/>
    <property type="match status" value="1"/>
</dbReference>
<keyword evidence="2" id="KW-1133">Transmembrane helix</keyword>
<feature type="transmembrane region" description="Helical" evidence="2">
    <location>
        <begin position="234"/>
        <end position="258"/>
    </location>
</feature>
<name>A0ABD3ASB5_9GENT</name>
<keyword evidence="2" id="KW-0472">Membrane</keyword>
<proteinExistence type="predicted"/>
<reference evidence="4 5" key="1">
    <citation type="submission" date="2024-11" db="EMBL/GenBank/DDBJ databases">
        <title>A near-complete genome assembly of Cinchona calisaya.</title>
        <authorList>
            <person name="Lian D.C."/>
            <person name="Zhao X.W."/>
            <person name="Wei L."/>
        </authorList>
    </citation>
    <scope>NUCLEOTIDE SEQUENCE [LARGE SCALE GENOMIC DNA]</scope>
    <source>
        <tissue evidence="4">Nenye</tissue>
    </source>
</reference>
<evidence type="ECO:0000313" key="5">
    <source>
        <dbReference type="Proteomes" id="UP001630127"/>
    </source>
</evidence>
<dbReference type="InterPro" id="IPR045883">
    <property type="entry name" value="At4g13530-like"/>
</dbReference>
<feature type="domain" description="DUF6821" evidence="3">
    <location>
        <begin position="127"/>
        <end position="319"/>
    </location>
</feature>
<dbReference type="InterPro" id="IPR049224">
    <property type="entry name" value="DUF6821"/>
</dbReference>
<keyword evidence="5" id="KW-1185">Reference proteome</keyword>
<evidence type="ECO:0000256" key="1">
    <source>
        <dbReference type="SAM" id="MobiDB-lite"/>
    </source>
</evidence>
<dbReference type="PANTHER" id="PTHR33646">
    <property type="entry name" value="GB|AAF00631.1"/>
    <property type="match status" value="1"/>
</dbReference>
<dbReference type="Proteomes" id="UP001630127">
    <property type="component" value="Unassembled WGS sequence"/>
</dbReference>
<evidence type="ECO:0000259" key="3">
    <source>
        <dbReference type="Pfam" id="PF20705"/>
    </source>
</evidence>
<keyword evidence="2" id="KW-0812">Transmembrane</keyword>
<dbReference type="AlphaFoldDB" id="A0ABD3ASB5"/>
<feature type="compositionally biased region" description="Low complexity" evidence="1">
    <location>
        <begin position="151"/>
        <end position="164"/>
    </location>
</feature>
<gene>
    <name evidence="4" type="ORF">ACH5RR_002559</name>
</gene>
<dbReference type="EMBL" id="JBJUIK010000002">
    <property type="protein sequence ID" value="KAL3534098.1"/>
    <property type="molecule type" value="Genomic_DNA"/>
</dbReference>
<dbReference type="Pfam" id="PF20705">
    <property type="entry name" value="DUF6821"/>
    <property type="match status" value="1"/>
</dbReference>
<comment type="caution">
    <text evidence="4">The sequence shown here is derived from an EMBL/GenBank/DDBJ whole genome shotgun (WGS) entry which is preliminary data.</text>
</comment>
<evidence type="ECO:0000256" key="2">
    <source>
        <dbReference type="SAM" id="Phobius"/>
    </source>
</evidence>
<accession>A0ABD3ASB5</accession>